<accession>A0A6G1LFI7</accession>
<protein>
    <recommendedName>
        <fullName evidence="1">methionyl-tRNA formyltransferase</fullName>
        <ecNumber evidence="1">2.1.2.9</ecNumber>
    </recommendedName>
</protein>
<dbReference type="EMBL" id="ML995820">
    <property type="protein sequence ID" value="KAF2771362.1"/>
    <property type="molecule type" value="Genomic_DNA"/>
</dbReference>
<dbReference type="InterPro" id="IPR041711">
    <property type="entry name" value="Met-tRNA-FMT_N"/>
</dbReference>
<dbReference type="Pfam" id="PF00551">
    <property type="entry name" value="Formyl_trans_N"/>
    <property type="match status" value="1"/>
</dbReference>
<organism evidence="3 4">
    <name type="scientific">Teratosphaeria nubilosa</name>
    <dbReference type="NCBI Taxonomy" id="161662"/>
    <lineage>
        <taxon>Eukaryota</taxon>
        <taxon>Fungi</taxon>
        <taxon>Dikarya</taxon>
        <taxon>Ascomycota</taxon>
        <taxon>Pezizomycotina</taxon>
        <taxon>Dothideomycetes</taxon>
        <taxon>Dothideomycetidae</taxon>
        <taxon>Mycosphaerellales</taxon>
        <taxon>Teratosphaeriaceae</taxon>
        <taxon>Teratosphaeria</taxon>
    </lineage>
</organism>
<dbReference type="PANTHER" id="PTHR11138:SF5">
    <property type="entry name" value="METHIONYL-TRNA FORMYLTRANSFERASE, MITOCHONDRIAL"/>
    <property type="match status" value="1"/>
</dbReference>
<dbReference type="OrthoDB" id="10268103at2759"/>
<evidence type="ECO:0000313" key="4">
    <source>
        <dbReference type="Proteomes" id="UP000799436"/>
    </source>
</evidence>
<dbReference type="Proteomes" id="UP000799436">
    <property type="component" value="Unassembled WGS sequence"/>
</dbReference>
<dbReference type="CDD" id="cd08646">
    <property type="entry name" value="FMT_core_Met-tRNA-FMT_N"/>
    <property type="match status" value="1"/>
</dbReference>
<dbReference type="InterPro" id="IPR036477">
    <property type="entry name" value="Formyl_transf_N_sf"/>
</dbReference>
<dbReference type="InterPro" id="IPR002376">
    <property type="entry name" value="Formyl_transf_N"/>
</dbReference>
<feature type="non-terminal residue" evidence="3">
    <location>
        <position position="237"/>
    </location>
</feature>
<feature type="non-terminal residue" evidence="3">
    <location>
        <position position="1"/>
    </location>
</feature>
<dbReference type="Gene3D" id="3.40.50.12230">
    <property type="match status" value="1"/>
</dbReference>
<proteinExistence type="predicted"/>
<keyword evidence="4" id="KW-1185">Reference proteome</keyword>
<dbReference type="AlphaFoldDB" id="A0A6G1LFI7"/>
<dbReference type="GO" id="GO:0005739">
    <property type="term" value="C:mitochondrion"/>
    <property type="evidence" value="ECO:0007669"/>
    <property type="project" value="TreeGrafter"/>
</dbReference>
<feature type="domain" description="Formyl transferase N-terminal" evidence="2">
    <location>
        <begin position="20"/>
        <end position="164"/>
    </location>
</feature>
<dbReference type="SUPFAM" id="SSF53328">
    <property type="entry name" value="Formyltransferase"/>
    <property type="match status" value="1"/>
</dbReference>
<sequence>PLGILFCGADEFSIYSLKALCETKQHSSIGKIASIDVVCRPGKRVGRGLKQIQNPPIHDVAKDLGLPLHELDTFKGWTPPQHINLVVAVSFGLLVPSRILDGAQYGGLNVHPSLLPELRGSAPVQHALLQQKTQTGVSLQTMHPTKFDHGTILDQVAAEIEPESNYFGLVHQLGPMGAQMLARGIDRGIFVKPLEEIRNAGKPSYGPKLTPADRQINWQTWTSDELLIRDRVLAKLF</sequence>
<name>A0A6G1LFI7_9PEZI</name>
<evidence type="ECO:0000256" key="1">
    <source>
        <dbReference type="ARBA" id="ARBA00012261"/>
    </source>
</evidence>
<dbReference type="GO" id="GO:0004479">
    <property type="term" value="F:methionyl-tRNA formyltransferase activity"/>
    <property type="evidence" value="ECO:0007669"/>
    <property type="project" value="UniProtKB-EC"/>
</dbReference>
<reference evidence="3" key="1">
    <citation type="journal article" date="2020" name="Stud. Mycol.">
        <title>101 Dothideomycetes genomes: a test case for predicting lifestyles and emergence of pathogens.</title>
        <authorList>
            <person name="Haridas S."/>
            <person name="Albert R."/>
            <person name="Binder M."/>
            <person name="Bloem J."/>
            <person name="Labutti K."/>
            <person name="Salamov A."/>
            <person name="Andreopoulos B."/>
            <person name="Baker S."/>
            <person name="Barry K."/>
            <person name="Bills G."/>
            <person name="Bluhm B."/>
            <person name="Cannon C."/>
            <person name="Castanera R."/>
            <person name="Culley D."/>
            <person name="Daum C."/>
            <person name="Ezra D."/>
            <person name="Gonzalez J."/>
            <person name="Henrissat B."/>
            <person name="Kuo A."/>
            <person name="Liang C."/>
            <person name="Lipzen A."/>
            <person name="Lutzoni F."/>
            <person name="Magnuson J."/>
            <person name="Mondo S."/>
            <person name="Nolan M."/>
            <person name="Ohm R."/>
            <person name="Pangilinan J."/>
            <person name="Park H.-J."/>
            <person name="Ramirez L."/>
            <person name="Alfaro M."/>
            <person name="Sun H."/>
            <person name="Tritt A."/>
            <person name="Yoshinaga Y."/>
            <person name="Zwiers L.-H."/>
            <person name="Turgeon B."/>
            <person name="Goodwin S."/>
            <person name="Spatafora J."/>
            <person name="Crous P."/>
            <person name="Grigoriev I."/>
        </authorList>
    </citation>
    <scope>NUCLEOTIDE SEQUENCE</scope>
    <source>
        <strain evidence="3">CBS 116005</strain>
    </source>
</reference>
<dbReference type="PANTHER" id="PTHR11138">
    <property type="entry name" value="METHIONYL-TRNA FORMYLTRANSFERASE"/>
    <property type="match status" value="1"/>
</dbReference>
<dbReference type="EC" id="2.1.2.9" evidence="1"/>
<keyword evidence="3" id="KW-0808">Transferase</keyword>
<evidence type="ECO:0000313" key="3">
    <source>
        <dbReference type="EMBL" id="KAF2771362.1"/>
    </source>
</evidence>
<evidence type="ECO:0000259" key="2">
    <source>
        <dbReference type="Pfam" id="PF00551"/>
    </source>
</evidence>
<gene>
    <name evidence="3" type="ORF">EJ03DRAFT_261033</name>
</gene>